<dbReference type="VEuPathDB" id="FungiDB:SDRG_08644"/>
<dbReference type="RefSeq" id="XP_008612760.1">
    <property type="nucleotide sequence ID" value="XM_008614538.1"/>
</dbReference>
<dbReference type="OMA" id="MYGHERP"/>
<dbReference type="InParanoid" id="T0QJR0"/>
<proteinExistence type="predicted"/>
<gene>
    <name evidence="1" type="ORF">SDRG_08644</name>
</gene>
<accession>T0QJR0</accession>
<dbReference type="Proteomes" id="UP000030762">
    <property type="component" value="Unassembled WGS sequence"/>
</dbReference>
<dbReference type="EMBL" id="JH767157">
    <property type="protein sequence ID" value="EQC33965.1"/>
    <property type="molecule type" value="Genomic_DNA"/>
</dbReference>
<dbReference type="GeneID" id="19949371"/>
<name>T0QJR0_SAPDV</name>
<evidence type="ECO:0000313" key="2">
    <source>
        <dbReference type="Proteomes" id="UP000030762"/>
    </source>
</evidence>
<keyword evidence="2" id="KW-1185">Reference proteome</keyword>
<protein>
    <submittedName>
        <fullName evidence="1">Uncharacterized protein</fullName>
    </submittedName>
</protein>
<sequence length="771" mass="84774">MAEEWGDWPIDDDNTQLVDLHPFWDLERQHQRCQAAYRQLIDASFCTSGRCPHPDVRLGNVLLPWPLTPTDVASLVQEYSAGCIPPSLCALDPAWSSRLHTQVQAFLGRGGVHNCALQLRCIWLGGATLLPATGFAAVYVLLTPERDVWQLRYKSIRTTHYMASTCTGAVPWLCMYGHERPTFDDDAARVLLVFDVTSCGAIPTLPASLKAAIKKFKIVGKDILAPCGRFVYGCQPGVSLDDPTSLSCVDRDFFAALTKATGLEILLARFAPSADRTQLVVEAVVPLPKYHPAPCFRDALVGLSVQTWFGARPKSNLQNVHALIYPRSTALRLLGFETTMDLLARGKPSLSPLLSCCSSIDDVMSKTMMALCAGRCPRQCQQRRVTASAFLRPQAFVKKIVRISHSEVASAVAAVIAYYGWSPLEPAILAMVRRTGSLHRTCFLPTLEMLLAMYGITCSSNILVLRPTRLSSPIEAIMEGLWPLRCDSSERLDHVQILSAVLRLEAFFARPSVAPRFAGCLATLVPAQVEQHIWTFVRRPTTLLLVVQTSRIYSSVDVLASALWPLEEHPPMTRQLLLTAIDALDSDAMIHNVENLGEFLKLMAQYALLPKLSLQAWRHLGLSVIPALCVVATTTSTADTALLSKAMHALYVTCLSDSYDPALHEHNAKSASSKRRRDDGDIPQHLLLDVVSFFSAHDPVALYAFTQWLAATDRRTLQILAAVTMALGELGHRDAAAPLAHAALELCNCGFCGGPSCASGFLRERVTRRRK</sequence>
<organism evidence="1 2">
    <name type="scientific">Saprolegnia diclina (strain VS20)</name>
    <dbReference type="NCBI Taxonomy" id="1156394"/>
    <lineage>
        <taxon>Eukaryota</taxon>
        <taxon>Sar</taxon>
        <taxon>Stramenopiles</taxon>
        <taxon>Oomycota</taxon>
        <taxon>Saprolegniomycetes</taxon>
        <taxon>Saprolegniales</taxon>
        <taxon>Saprolegniaceae</taxon>
        <taxon>Saprolegnia</taxon>
    </lineage>
</organism>
<dbReference type="OrthoDB" id="10374433at2759"/>
<reference evidence="1 2" key="1">
    <citation type="submission" date="2012-04" db="EMBL/GenBank/DDBJ databases">
        <title>The Genome Sequence of Saprolegnia declina VS20.</title>
        <authorList>
            <consortium name="The Broad Institute Genome Sequencing Platform"/>
            <person name="Russ C."/>
            <person name="Nusbaum C."/>
            <person name="Tyler B."/>
            <person name="van West P."/>
            <person name="Dieguez-Uribeondo J."/>
            <person name="de Bruijn I."/>
            <person name="Tripathy S."/>
            <person name="Jiang R."/>
            <person name="Young S.K."/>
            <person name="Zeng Q."/>
            <person name="Gargeya S."/>
            <person name="Fitzgerald M."/>
            <person name="Haas B."/>
            <person name="Abouelleil A."/>
            <person name="Alvarado L."/>
            <person name="Arachchi H.M."/>
            <person name="Berlin A."/>
            <person name="Chapman S.B."/>
            <person name="Goldberg J."/>
            <person name="Griggs A."/>
            <person name="Gujja S."/>
            <person name="Hansen M."/>
            <person name="Howarth C."/>
            <person name="Imamovic A."/>
            <person name="Larimer J."/>
            <person name="McCowen C."/>
            <person name="Montmayeur A."/>
            <person name="Murphy C."/>
            <person name="Neiman D."/>
            <person name="Pearson M."/>
            <person name="Priest M."/>
            <person name="Roberts A."/>
            <person name="Saif S."/>
            <person name="Shea T."/>
            <person name="Sisk P."/>
            <person name="Sykes S."/>
            <person name="Wortman J."/>
            <person name="Nusbaum C."/>
            <person name="Birren B."/>
        </authorList>
    </citation>
    <scope>NUCLEOTIDE SEQUENCE [LARGE SCALE GENOMIC DNA]</scope>
    <source>
        <strain evidence="1 2">VS20</strain>
    </source>
</reference>
<dbReference type="AlphaFoldDB" id="T0QJR0"/>
<evidence type="ECO:0000313" key="1">
    <source>
        <dbReference type="EMBL" id="EQC33965.1"/>
    </source>
</evidence>